<dbReference type="SUPFAM" id="SSF46689">
    <property type="entry name" value="Homeodomain-like"/>
    <property type="match status" value="1"/>
</dbReference>
<dbReference type="PROSITE" id="PS50977">
    <property type="entry name" value="HTH_TETR_2"/>
    <property type="match status" value="1"/>
</dbReference>
<dbReference type="AlphaFoldDB" id="A0A7X0ITI8"/>
<feature type="DNA-binding region" description="H-T-H motif" evidence="2">
    <location>
        <begin position="37"/>
        <end position="56"/>
    </location>
</feature>
<dbReference type="InterPro" id="IPR039536">
    <property type="entry name" value="TetR_C_Proteobacteria"/>
</dbReference>
<evidence type="ECO:0000259" key="3">
    <source>
        <dbReference type="PROSITE" id="PS50977"/>
    </source>
</evidence>
<dbReference type="InterPro" id="IPR009057">
    <property type="entry name" value="Homeodomain-like_sf"/>
</dbReference>
<name>A0A7X0ITI8_9HYPH</name>
<reference evidence="4 5" key="1">
    <citation type="submission" date="2020-08" db="EMBL/GenBank/DDBJ databases">
        <title>Genomic Encyclopedia of Type Strains, Phase IV (KMG-V): Genome sequencing to study the core and pangenomes of soil and plant-associated prokaryotes.</title>
        <authorList>
            <person name="Whitman W."/>
        </authorList>
    </citation>
    <scope>NUCLEOTIDE SEQUENCE [LARGE SCALE GENOMIC DNA]</scope>
    <source>
        <strain evidence="4 5">SEMIA 4060</strain>
    </source>
</reference>
<dbReference type="RefSeq" id="WP_210325656.1">
    <property type="nucleotide sequence ID" value="NZ_JACHBG010000010.1"/>
</dbReference>
<dbReference type="InterPro" id="IPR001647">
    <property type="entry name" value="HTH_TetR"/>
</dbReference>
<sequence>MEKRARGRPAQDRAALRAHLVGVATEVLLDGGFARFSIDAVAKAGGFAKKTIYSLVSNREELVGEIVASWTESYSAQQLQGEPRVTAIPSLLTRIHRVALSRDAVSLFRMIVSDPEARAQLGHVYGENGIEQGVRSLVVCLQAECKLEPAKLETVARAMLAWLIGEPLRRAALGLEQPYKFSDKEVDRRVKECLELFAPIMAELAREI</sequence>
<evidence type="ECO:0000256" key="2">
    <source>
        <dbReference type="PROSITE-ProRule" id="PRU00335"/>
    </source>
</evidence>
<protein>
    <submittedName>
        <fullName evidence="4">AcrR family transcriptional regulator</fullName>
    </submittedName>
</protein>
<gene>
    <name evidence="4" type="ORF">GGD46_004188</name>
</gene>
<evidence type="ECO:0000313" key="5">
    <source>
        <dbReference type="Proteomes" id="UP000565576"/>
    </source>
</evidence>
<dbReference type="Proteomes" id="UP000565576">
    <property type="component" value="Unassembled WGS sequence"/>
</dbReference>
<keyword evidence="1 2" id="KW-0238">DNA-binding</keyword>
<dbReference type="Gene3D" id="1.10.357.10">
    <property type="entry name" value="Tetracycline Repressor, domain 2"/>
    <property type="match status" value="1"/>
</dbReference>
<dbReference type="Pfam" id="PF14246">
    <property type="entry name" value="TetR_C_7"/>
    <property type="match status" value="1"/>
</dbReference>
<comment type="caution">
    <text evidence="4">The sequence shown here is derived from an EMBL/GenBank/DDBJ whole genome shotgun (WGS) entry which is preliminary data.</text>
</comment>
<proteinExistence type="predicted"/>
<evidence type="ECO:0000256" key="1">
    <source>
        <dbReference type="ARBA" id="ARBA00023125"/>
    </source>
</evidence>
<evidence type="ECO:0000313" key="4">
    <source>
        <dbReference type="EMBL" id="MBB6486889.1"/>
    </source>
</evidence>
<dbReference type="EMBL" id="JACHBG010000010">
    <property type="protein sequence ID" value="MBB6486889.1"/>
    <property type="molecule type" value="Genomic_DNA"/>
</dbReference>
<feature type="domain" description="HTH tetR-type" evidence="3">
    <location>
        <begin position="14"/>
        <end position="74"/>
    </location>
</feature>
<dbReference type="GO" id="GO:0003677">
    <property type="term" value="F:DNA binding"/>
    <property type="evidence" value="ECO:0007669"/>
    <property type="project" value="UniProtKB-UniRule"/>
</dbReference>
<accession>A0A7X0ITI8</accession>
<organism evidence="4 5">
    <name type="scientific">Rhizobium lusitanum</name>
    <dbReference type="NCBI Taxonomy" id="293958"/>
    <lineage>
        <taxon>Bacteria</taxon>
        <taxon>Pseudomonadati</taxon>
        <taxon>Pseudomonadota</taxon>
        <taxon>Alphaproteobacteria</taxon>
        <taxon>Hyphomicrobiales</taxon>
        <taxon>Rhizobiaceae</taxon>
        <taxon>Rhizobium/Agrobacterium group</taxon>
        <taxon>Rhizobium</taxon>
    </lineage>
</organism>